<evidence type="ECO:0000256" key="1">
    <source>
        <dbReference type="ARBA" id="ARBA00007177"/>
    </source>
</evidence>
<evidence type="ECO:0000313" key="5">
    <source>
        <dbReference type="Proteomes" id="UP000442619"/>
    </source>
</evidence>
<reference evidence="4 5" key="1">
    <citation type="submission" date="2019-08" db="EMBL/GenBank/DDBJ databases">
        <title>In-depth cultivation of the pig gut microbiome towards novel bacterial diversity and tailored functional studies.</title>
        <authorList>
            <person name="Wylensek D."/>
            <person name="Hitch T.C.A."/>
            <person name="Clavel T."/>
        </authorList>
    </citation>
    <scope>NUCLEOTIDE SEQUENCE [LARGE SCALE GENOMIC DNA]</scope>
    <source>
        <strain evidence="4 5">CA-Schmier-601-WT-3</strain>
    </source>
</reference>
<name>A0A844FUD5_9FIRM</name>
<accession>A0A844FUD5</accession>
<comment type="similarity">
    <text evidence="1 3">Belongs to the UreD family.</text>
</comment>
<dbReference type="RefSeq" id="WP_154515880.1">
    <property type="nucleotide sequence ID" value="NZ_VUNM01000013.1"/>
</dbReference>
<dbReference type="Pfam" id="PF01774">
    <property type="entry name" value="UreD"/>
    <property type="match status" value="1"/>
</dbReference>
<gene>
    <name evidence="3" type="primary">ureD</name>
    <name evidence="4" type="ORF">FYJ79_06805</name>
</gene>
<dbReference type="GO" id="GO:0005737">
    <property type="term" value="C:cytoplasm"/>
    <property type="evidence" value="ECO:0007669"/>
    <property type="project" value="UniProtKB-SubCell"/>
</dbReference>
<dbReference type="HAMAP" id="MF_01384">
    <property type="entry name" value="UreD"/>
    <property type="match status" value="1"/>
</dbReference>
<dbReference type="Proteomes" id="UP000442619">
    <property type="component" value="Unassembled WGS sequence"/>
</dbReference>
<dbReference type="AlphaFoldDB" id="A0A844FUD5"/>
<dbReference type="EMBL" id="VUNM01000013">
    <property type="protein sequence ID" value="MST89283.1"/>
    <property type="molecule type" value="Genomic_DNA"/>
</dbReference>
<evidence type="ECO:0000256" key="2">
    <source>
        <dbReference type="ARBA" id="ARBA00023186"/>
    </source>
</evidence>
<comment type="caution">
    <text evidence="4">The sequence shown here is derived from an EMBL/GenBank/DDBJ whole genome shotgun (WGS) entry which is preliminary data.</text>
</comment>
<protein>
    <recommendedName>
        <fullName evidence="3">Urease accessory protein UreD</fullName>
    </recommendedName>
</protein>
<keyword evidence="3" id="KW-0996">Nickel insertion</keyword>
<comment type="subunit">
    <text evidence="3">UreD, UreF and UreG form a complex that acts as a GTP-hydrolysis-dependent molecular chaperone, activating the urease apoprotein by helping to assemble the nickel containing metallocenter of UreC. The UreE protein probably delivers the nickel.</text>
</comment>
<comment type="function">
    <text evidence="3">Required for maturation of urease via the functional incorporation of the urease nickel metallocenter.</text>
</comment>
<organism evidence="4 5">
    <name type="scientific">Sharpea porci</name>
    <dbReference type="NCBI Taxonomy" id="2652286"/>
    <lineage>
        <taxon>Bacteria</taxon>
        <taxon>Bacillati</taxon>
        <taxon>Bacillota</taxon>
        <taxon>Erysipelotrichia</taxon>
        <taxon>Erysipelotrichales</taxon>
        <taxon>Coprobacillaceae</taxon>
        <taxon>Sharpea</taxon>
    </lineage>
</organism>
<keyword evidence="5" id="KW-1185">Reference proteome</keyword>
<evidence type="ECO:0000313" key="4">
    <source>
        <dbReference type="EMBL" id="MST89283.1"/>
    </source>
</evidence>
<keyword evidence="3" id="KW-0963">Cytoplasm</keyword>
<keyword evidence="2 3" id="KW-0143">Chaperone</keyword>
<dbReference type="InterPro" id="IPR002669">
    <property type="entry name" value="UreD"/>
</dbReference>
<comment type="subcellular location">
    <subcellularLocation>
        <location evidence="3">Cytoplasm</location>
    </subcellularLocation>
</comment>
<sequence>MDQKGLSTRRPLAGEIRMHFISYGERTIAYELYRHGNSRISANLPNDEGVPYYFLIATGGGYVEGEHYLQNIILDDNTHAILTTQTPNYIYKCEHNQTTLQQCFLEVGENALCEYYFDETIPYQHALFHQLSEISLKDHAKLILTDGLTAGYEENDEPFSYDRIAIKTRIYRHKRLLLNDFLLVDPRFDEMKSLGYFEGYTNFNSVTIIDEDLDATKVESYRHILDELSSSSRYGLSLIESEGMVLRVLGLSGDENHRVMEVFIRAYRSSLNLTPLNLRKGPHSMNI</sequence>
<evidence type="ECO:0000256" key="3">
    <source>
        <dbReference type="HAMAP-Rule" id="MF_01384"/>
    </source>
</evidence>
<proteinExistence type="inferred from homology"/>
<dbReference type="GO" id="GO:0016151">
    <property type="term" value="F:nickel cation binding"/>
    <property type="evidence" value="ECO:0007669"/>
    <property type="project" value="UniProtKB-UniRule"/>
</dbReference>
<dbReference type="PANTHER" id="PTHR33643:SF1">
    <property type="entry name" value="UREASE ACCESSORY PROTEIN D"/>
    <property type="match status" value="1"/>
</dbReference>
<dbReference type="PANTHER" id="PTHR33643">
    <property type="entry name" value="UREASE ACCESSORY PROTEIN D"/>
    <property type="match status" value="1"/>
</dbReference>